<reference evidence="9" key="1">
    <citation type="journal article" date="2015" name="Proc. Natl. Acad. Sci. U.S.A.">
        <title>Functional metagenomic discovery of bacterial effectors in the human microbiome and isolation of commendamide, a GPCR G2A/132 agonist.</title>
        <authorList>
            <person name="Cohen L.J."/>
            <person name="Kang H.S."/>
            <person name="Chu J."/>
            <person name="Huang Y.H."/>
            <person name="Gordon E.A."/>
            <person name="Reddy B.V."/>
            <person name="Ternei M.A."/>
            <person name="Craig J.W."/>
            <person name="Brady S.F."/>
        </authorList>
    </citation>
    <scope>NUCLEOTIDE SEQUENCE</scope>
</reference>
<dbReference type="GO" id="GO:0008254">
    <property type="term" value="F:3'-nucleotidase activity"/>
    <property type="evidence" value="ECO:0007669"/>
    <property type="project" value="TreeGrafter"/>
</dbReference>
<dbReference type="NCBIfam" id="NF001492">
    <property type="entry name" value="PRK00346.2-2"/>
    <property type="match status" value="1"/>
</dbReference>
<feature type="binding site" evidence="7">
    <location>
        <position position="14"/>
    </location>
    <ligand>
        <name>a divalent metal cation</name>
        <dbReference type="ChEBI" id="CHEBI:60240"/>
    </ligand>
</feature>
<keyword evidence="6 7" id="KW-0378">Hydrolase</keyword>
<feature type="binding site" evidence="7">
    <location>
        <position position="13"/>
    </location>
    <ligand>
        <name>a divalent metal cation</name>
        <dbReference type="ChEBI" id="CHEBI:60240"/>
    </ligand>
</feature>
<dbReference type="HAMAP" id="MF_00060">
    <property type="entry name" value="SurE"/>
    <property type="match status" value="1"/>
</dbReference>
<dbReference type="PANTHER" id="PTHR30457">
    <property type="entry name" value="5'-NUCLEOTIDASE SURE"/>
    <property type="match status" value="1"/>
</dbReference>
<comment type="similarity">
    <text evidence="2 7">Belongs to the SurE nucleotidase family.</text>
</comment>
<dbReference type="NCBIfam" id="TIGR00087">
    <property type="entry name" value="surE"/>
    <property type="match status" value="1"/>
</dbReference>
<evidence type="ECO:0000256" key="1">
    <source>
        <dbReference type="ARBA" id="ARBA00000815"/>
    </source>
</evidence>
<gene>
    <name evidence="7 9" type="primary">surE</name>
</gene>
<keyword evidence="4 7" id="KW-0479">Metal-binding</keyword>
<dbReference type="InterPro" id="IPR002828">
    <property type="entry name" value="SurE-like_Pase/nucleotidase"/>
</dbReference>
<dbReference type="EC" id="3.1.3.5" evidence="7"/>
<name>A0A0M4C234_9BACT</name>
<dbReference type="PANTHER" id="PTHR30457:SF12">
    <property type="entry name" value="5'_3'-NUCLEOTIDASE SURE"/>
    <property type="match status" value="1"/>
</dbReference>
<dbReference type="GO" id="GO:0005737">
    <property type="term" value="C:cytoplasm"/>
    <property type="evidence" value="ECO:0007669"/>
    <property type="project" value="UniProtKB-SubCell"/>
</dbReference>
<dbReference type="Pfam" id="PF01975">
    <property type="entry name" value="SurE"/>
    <property type="match status" value="1"/>
</dbReference>
<dbReference type="EMBL" id="KT336250">
    <property type="protein sequence ID" value="ALB75890.1"/>
    <property type="molecule type" value="Genomic_DNA"/>
</dbReference>
<feature type="domain" description="Survival protein SurE-like phosphatase/nucleotidase" evidence="8">
    <location>
        <begin position="8"/>
        <end position="190"/>
    </location>
</feature>
<feature type="binding site" evidence="7">
    <location>
        <position position="100"/>
    </location>
    <ligand>
        <name>a divalent metal cation</name>
        <dbReference type="ChEBI" id="CHEBI:60240"/>
    </ligand>
</feature>
<comment type="catalytic activity">
    <reaction evidence="1 7">
        <text>a ribonucleoside 5'-phosphate + H2O = a ribonucleoside + phosphate</text>
        <dbReference type="Rhea" id="RHEA:12484"/>
        <dbReference type="ChEBI" id="CHEBI:15377"/>
        <dbReference type="ChEBI" id="CHEBI:18254"/>
        <dbReference type="ChEBI" id="CHEBI:43474"/>
        <dbReference type="ChEBI" id="CHEBI:58043"/>
        <dbReference type="EC" id="3.1.3.5"/>
    </reaction>
</comment>
<evidence type="ECO:0000256" key="3">
    <source>
        <dbReference type="ARBA" id="ARBA00022490"/>
    </source>
</evidence>
<evidence type="ECO:0000259" key="8">
    <source>
        <dbReference type="Pfam" id="PF01975"/>
    </source>
</evidence>
<keyword evidence="3 7" id="KW-0963">Cytoplasm</keyword>
<accession>A0A0M4C234</accession>
<evidence type="ECO:0000313" key="9">
    <source>
        <dbReference type="EMBL" id="ALB75890.1"/>
    </source>
</evidence>
<evidence type="ECO:0000256" key="4">
    <source>
        <dbReference type="ARBA" id="ARBA00022723"/>
    </source>
</evidence>
<dbReference type="InterPro" id="IPR036523">
    <property type="entry name" value="SurE-like_sf"/>
</dbReference>
<evidence type="ECO:0000256" key="5">
    <source>
        <dbReference type="ARBA" id="ARBA00022741"/>
    </source>
</evidence>
<evidence type="ECO:0000256" key="7">
    <source>
        <dbReference type="HAMAP-Rule" id="MF_00060"/>
    </source>
</evidence>
<dbReference type="AlphaFoldDB" id="A0A0M4C234"/>
<dbReference type="SUPFAM" id="SSF64167">
    <property type="entry name" value="SurE-like"/>
    <property type="match status" value="1"/>
</dbReference>
<dbReference type="GO" id="GO:0004309">
    <property type="term" value="F:exopolyphosphatase activity"/>
    <property type="evidence" value="ECO:0007669"/>
    <property type="project" value="TreeGrafter"/>
</dbReference>
<dbReference type="Gene3D" id="3.40.1210.10">
    <property type="entry name" value="Survival protein SurE-like phosphatase/nucleotidase"/>
    <property type="match status" value="1"/>
</dbReference>
<dbReference type="GO" id="GO:0046872">
    <property type="term" value="F:metal ion binding"/>
    <property type="evidence" value="ECO:0007669"/>
    <property type="project" value="UniProtKB-UniRule"/>
</dbReference>
<comment type="subcellular location">
    <subcellularLocation>
        <location evidence="7">Cytoplasm</location>
    </subcellularLocation>
</comment>
<protein>
    <recommendedName>
        <fullName evidence="7">5'-nucleotidase SurE</fullName>
        <ecNumber evidence="7">3.1.3.5</ecNumber>
    </recommendedName>
    <alternativeName>
        <fullName evidence="7">Nucleoside 5'-monophosphate phosphohydrolase</fullName>
    </alternativeName>
</protein>
<dbReference type="GO" id="GO:0000166">
    <property type="term" value="F:nucleotide binding"/>
    <property type="evidence" value="ECO:0007669"/>
    <property type="project" value="UniProtKB-KW"/>
</dbReference>
<dbReference type="InterPro" id="IPR030048">
    <property type="entry name" value="SurE"/>
</dbReference>
<comment type="cofactor">
    <cofactor evidence="7">
        <name>a divalent metal cation</name>
        <dbReference type="ChEBI" id="CHEBI:60240"/>
    </cofactor>
    <text evidence="7">Binds 1 divalent metal cation per subunit.</text>
</comment>
<dbReference type="GO" id="GO:0008253">
    <property type="term" value="F:5'-nucleotidase activity"/>
    <property type="evidence" value="ECO:0007669"/>
    <property type="project" value="UniProtKB-UniRule"/>
</dbReference>
<evidence type="ECO:0000256" key="6">
    <source>
        <dbReference type="ARBA" id="ARBA00022801"/>
    </source>
</evidence>
<sequence length="259" mass="28338">MESKKPLILVSNDDGVMAKGISELVKFLRPLGEIVVMAPDSPRSGSGSALTVTHPVHYQLVKREVGLTVYKCTGTPTDCIKLALGSVLDRKPDLIVGGINHGDNSAINVHYSGTMGVVIEGCLKGIPSIGFSLCNHQPDADFEPSGPYIRKIAAMILEKGLPPLTCLNVNFPDTPDLKGVKVCEQAKGCWVNEWVTCPRLDDHNYFWLTGSFTDHELENENNDHWALENGYVAITPTTVDMTAYGFIDELNGYCQQLEF</sequence>
<evidence type="ECO:0000256" key="2">
    <source>
        <dbReference type="ARBA" id="ARBA00011062"/>
    </source>
</evidence>
<feature type="binding site" evidence="7">
    <location>
        <position position="44"/>
    </location>
    <ligand>
        <name>a divalent metal cation</name>
        <dbReference type="ChEBI" id="CHEBI:60240"/>
    </ligand>
</feature>
<proteinExistence type="inferred from homology"/>
<comment type="function">
    <text evidence="7">Nucleotidase that shows phosphatase activity on nucleoside 5'-monophosphates.</text>
</comment>
<organism evidence="9">
    <name type="scientific">uncultured bacterium 15m04</name>
    <dbReference type="NCBI Taxonomy" id="1701351"/>
    <lineage>
        <taxon>Bacteria</taxon>
        <taxon>environmental samples</taxon>
    </lineage>
</organism>
<keyword evidence="5 7" id="KW-0547">Nucleotide-binding</keyword>